<keyword evidence="2" id="KW-1185">Reference proteome</keyword>
<dbReference type="EMBL" id="LUGG01000007">
    <property type="protein sequence ID" value="OBZ73239.1"/>
    <property type="molecule type" value="Genomic_DNA"/>
</dbReference>
<accession>A0A1C7MA22</accession>
<dbReference type="Proteomes" id="UP000092993">
    <property type="component" value="Unassembled WGS sequence"/>
</dbReference>
<dbReference type="OMA" id="WHIDERN"/>
<reference evidence="1 2" key="1">
    <citation type="submission" date="2016-03" db="EMBL/GenBank/DDBJ databases">
        <title>Whole genome sequencing of Grifola frondosa 9006-11.</title>
        <authorList>
            <person name="Min B."/>
            <person name="Park H."/>
            <person name="Kim J.-G."/>
            <person name="Cho H."/>
            <person name="Oh Y.-L."/>
            <person name="Kong W.-S."/>
            <person name="Choi I.-G."/>
        </authorList>
    </citation>
    <scope>NUCLEOTIDE SEQUENCE [LARGE SCALE GENOMIC DNA]</scope>
    <source>
        <strain evidence="1 2">9006-11</strain>
    </source>
</reference>
<evidence type="ECO:0008006" key="3">
    <source>
        <dbReference type="Google" id="ProtNLM"/>
    </source>
</evidence>
<proteinExistence type="predicted"/>
<evidence type="ECO:0000313" key="2">
    <source>
        <dbReference type="Proteomes" id="UP000092993"/>
    </source>
</evidence>
<organism evidence="1 2">
    <name type="scientific">Grifola frondosa</name>
    <name type="common">Maitake</name>
    <name type="synonym">Polyporus frondosus</name>
    <dbReference type="NCBI Taxonomy" id="5627"/>
    <lineage>
        <taxon>Eukaryota</taxon>
        <taxon>Fungi</taxon>
        <taxon>Dikarya</taxon>
        <taxon>Basidiomycota</taxon>
        <taxon>Agaricomycotina</taxon>
        <taxon>Agaricomycetes</taxon>
        <taxon>Polyporales</taxon>
        <taxon>Grifolaceae</taxon>
        <taxon>Grifola</taxon>
    </lineage>
</organism>
<evidence type="ECO:0000313" key="1">
    <source>
        <dbReference type="EMBL" id="OBZ73239.1"/>
    </source>
</evidence>
<name>A0A1C7MA22_GRIFR</name>
<dbReference type="STRING" id="5627.A0A1C7MA22"/>
<protein>
    <recommendedName>
        <fullName evidence="3">F-box domain-containing protein</fullName>
    </recommendedName>
</protein>
<dbReference type="AlphaFoldDB" id="A0A1C7MA22"/>
<sequence length="320" mass="36384">MERALSEVTLSDPRRALQFCTYMVSDPPKRAYWLCCLRITSRAFDVDEEALIWKQGVFSWARRLADLLEEAQNLRLLTISCMDALLWEEPRIGEAISALSNLTHLELYETGRLALDLVGTMCCRPNKLVLSLLQSRRRTTPVLSRILHLNSIRCLTLSHLKEIDNFLQNGKDGPLQLSNVRDLSIEGSSVPLSVFVRVFPNIHHMRVFDTSCLGLHSLGSLWPRLRHLCGHPHHLKDWPKNSPIHCLELDTTLCQHRQQEISDALLALEHLSPIVLSVELLVSVEDIGFCTSLIQAAPRLRYLQLRLNIGIDLANILLRG</sequence>
<gene>
    <name evidence="1" type="ORF">A0H81_06850</name>
</gene>
<dbReference type="SUPFAM" id="SSF52058">
    <property type="entry name" value="L domain-like"/>
    <property type="match status" value="1"/>
</dbReference>
<comment type="caution">
    <text evidence="1">The sequence shown here is derived from an EMBL/GenBank/DDBJ whole genome shotgun (WGS) entry which is preliminary data.</text>
</comment>
<dbReference type="OrthoDB" id="2802922at2759"/>